<feature type="chain" id="PRO_5046561486" evidence="3">
    <location>
        <begin position="21"/>
        <end position="226"/>
    </location>
</feature>
<evidence type="ECO:0000313" key="5">
    <source>
        <dbReference type="Proteomes" id="UP000821846"/>
    </source>
</evidence>
<comment type="caution">
    <text evidence="4">The sequence shown here is derived from an EMBL/GenBank/DDBJ whole genome shotgun (WGS) entry which is preliminary data.</text>
</comment>
<evidence type="ECO:0000256" key="1">
    <source>
        <dbReference type="ARBA" id="ARBA00022729"/>
    </source>
</evidence>
<sequence>MKKKIAMLLCATLFCASALTGCSNLDNAGTTASSRSAADSVVATESAAESETAADTADYSETAAESEAADTEASSENVTATEAAADISDTTVAGWQFVVEKLEKNKSLENVSVDLGYTGVETNDYVKEASDGNVYYLIKMQINKDGSTEAIDWASLKLTDSDGNEYTRIDDEFLTNLGMTRMAGTKLNFGSNEGWIAFEIKEDASGLTLSYPFESKTYSCELPDLQ</sequence>
<name>A0ABX2GVN0_9FIRM</name>
<organism evidence="4 5">
    <name type="scientific">Faecalicatena fissicatena</name>
    <dbReference type="NCBI Taxonomy" id="290055"/>
    <lineage>
        <taxon>Bacteria</taxon>
        <taxon>Bacillati</taxon>
        <taxon>Bacillota</taxon>
        <taxon>Clostridia</taxon>
        <taxon>Lachnospirales</taxon>
        <taxon>Lachnospiraceae</taxon>
        <taxon>Faecalicatena</taxon>
    </lineage>
</organism>
<accession>A0ABX2GVN0</accession>
<evidence type="ECO:0000256" key="3">
    <source>
        <dbReference type="SAM" id="SignalP"/>
    </source>
</evidence>
<reference evidence="4 5" key="1">
    <citation type="journal article" date="2020" name="Cell Host Microbe">
        <title>Functional and Genomic Variation between Human-Derived Isolates of Lachnospiraceae Reveals Inter- and Intra-Species Diversity.</title>
        <authorList>
            <person name="Sorbara M.T."/>
            <person name="Littmann E.R."/>
            <person name="Fontana E."/>
            <person name="Moody T.U."/>
            <person name="Kohout C.E."/>
            <person name="Gjonbalaj M."/>
            <person name="Eaton V."/>
            <person name="Seok R."/>
            <person name="Leiner I.M."/>
            <person name="Pamer E.G."/>
        </authorList>
    </citation>
    <scope>NUCLEOTIDE SEQUENCE [LARGE SCALE GENOMIC DNA]</scope>
    <source>
        <strain evidence="4 5">MSK.14.16</strain>
    </source>
</reference>
<dbReference type="RefSeq" id="WP_173865521.1">
    <property type="nucleotide sequence ID" value="NZ_JAAWUU010000002.1"/>
</dbReference>
<keyword evidence="5" id="KW-1185">Reference proteome</keyword>
<evidence type="ECO:0000313" key="4">
    <source>
        <dbReference type="EMBL" id="NSG28871.1"/>
    </source>
</evidence>
<dbReference type="Proteomes" id="UP000821846">
    <property type="component" value="Unassembled WGS sequence"/>
</dbReference>
<dbReference type="InterPro" id="IPR029050">
    <property type="entry name" value="Immunoprotect_excell_Ig-like"/>
</dbReference>
<protein>
    <submittedName>
        <fullName evidence="4">DUF4352 domain-containing protein</fullName>
    </submittedName>
</protein>
<evidence type="ECO:0000256" key="2">
    <source>
        <dbReference type="SAM" id="MobiDB-lite"/>
    </source>
</evidence>
<gene>
    <name evidence="4" type="ORF">HFM93_01015</name>
</gene>
<proteinExistence type="predicted"/>
<dbReference type="EMBL" id="JAAWUZ010000002">
    <property type="protein sequence ID" value="NSG28871.1"/>
    <property type="molecule type" value="Genomic_DNA"/>
</dbReference>
<feature type="compositionally biased region" description="Low complexity" evidence="2">
    <location>
        <begin position="44"/>
        <end position="76"/>
    </location>
</feature>
<feature type="region of interest" description="Disordered" evidence="2">
    <location>
        <begin position="44"/>
        <end position="79"/>
    </location>
</feature>
<dbReference type="Gene3D" id="2.60.40.1240">
    <property type="match status" value="1"/>
</dbReference>
<keyword evidence="1 3" id="KW-0732">Signal</keyword>
<feature type="signal peptide" evidence="3">
    <location>
        <begin position="1"/>
        <end position="20"/>
    </location>
</feature>
<dbReference type="PROSITE" id="PS51257">
    <property type="entry name" value="PROKAR_LIPOPROTEIN"/>
    <property type="match status" value="1"/>
</dbReference>